<evidence type="ECO:0000256" key="1">
    <source>
        <dbReference type="ARBA" id="ARBA00023002"/>
    </source>
</evidence>
<proteinExistence type="predicted"/>
<dbReference type="PANTHER" id="PTHR43762:SF1">
    <property type="entry name" value="D-ARABINONO-1,4-LACTONE OXIDASE"/>
    <property type="match status" value="1"/>
</dbReference>
<dbReference type="PROSITE" id="PS51387">
    <property type="entry name" value="FAD_PCMH"/>
    <property type="match status" value="1"/>
</dbReference>
<dbReference type="InterPro" id="IPR016171">
    <property type="entry name" value="Vanillyl_alc_oxidase_C-sub2"/>
</dbReference>
<dbReference type="PIRSF" id="PIRSF000136">
    <property type="entry name" value="LGO_GLO"/>
    <property type="match status" value="1"/>
</dbReference>
<dbReference type="Gene3D" id="3.30.465.10">
    <property type="match status" value="1"/>
</dbReference>
<dbReference type="Pfam" id="PF01565">
    <property type="entry name" value="FAD_binding_4"/>
    <property type="match status" value="1"/>
</dbReference>
<accession>A0A6J4LNX9</accession>
<dbReference type="InterPro" id="IPR006094">
    <property type="entry name" value="Oxid_FAD_bind_N"/>
</dbReference>
<gene>
    <name evidence="3" type="ORF">AVDCRST_MAG72-604</name>
</gene>
<dbReference type="InterPro" id="IPR007173">
    <property type="entry name" value="ALO_C"/>
</dbReference>
<name>A0A6J4LNX9_9ACTN</name>
<dbReference type="Pfam" id="PF04030">
    <property type="entry name" value="ALO"/>
    <property type="match status" value="1"/>
</dbReference>
<evidence type="ECO:0000259" key="2">
    <source>
        <dbReference type="PROSITE" id="PS51387"/>
    </source>
</evidence>
<dbReference type="InterPro" id="IPR016167">
    <property type="entry name" value="FAD-bd_PCMH_sub1"/>
</dbReference>
<reference evidence="3" key="1">
    <citation type="submission" date="2020-02" db="EMBL/GenBank/DDBJ databases">
        <authorList>
            <person name="Meier V. D."/>
        </authorList>
    </citation>
    <scope>NUCLEOTIDE SEQUENCE</scope>
    <source>
        <strain evidence="3">AVDCRST_MAG72</strain>
    </source>
</reference>
<organism evidence="3">
    <name type="scientific">uncultured Nocardioidaceae bacterium</name>
    <dbReference type="NCBI Taxonomy" id="253824"/>
    <lineage>
        <taxon>Bacteria</taxon>
        <taxon>Bacillati</taxon>
        <taxon>Actinomycetota</taxon>
        <taxon>Actinomycetes</taxon>
        <taxon>Propionibacteriales</taxon>
        <taxon>Nocardioidaceae</taxon>
        <taxon>environmental samples</taxon>
    </lineage>
</organism>
<dbReference type="InterPro" id="IPR016169">
    <property type="entry name" value="FAD-bd_PCMH_sub2"/>
</dbReference>
<evidence type="ECO:0000313" key="3">
    <source>
        <dbReference type="EMBL" id="CAA9337343.1"/>
    </source>
</evidence>
<dbReference type="AlphaFoldDB" id="A0A6J4LNX9"/>
<sequence length="417" mass="44729">MRNWAGNVSYAAAEVAHPTSVGDVQRIVAQARRVRAVGTGHSFNRIADTTGTLLSASRLPRVVDVDSEARTVRVSAGLRYGDIGHVLRNEGLALPNTGSLPHISIAGAVATATHGSGAGNRILSSGVRSLTLVTATGDLVTADRESRPDDFDGWLVALGRLGVVVELVLDLVPDFEVAQTVVEDVDEGLLAEELTSVLASAYGVSVFADWRGGRATQVWVKEQVGRDGGWDGAPLWGGRAADGPRHPIPGMPVEHATVQMGQAGPWNERLPHFRLDFMPSSGDELQSEFWVAARHASDAWTALSGLRDRIAPVLQILEVRAIAADPCWLSPTRGEPTVAFHLTWVSDADAVRAAVTALESELTVFDVRPHWGKVFVTTPARLAELYPRLPDFRRLVAELDPAAKLGNELVDGWLGLD</sequence>
<dbReference type="InterPro" id="IPR036318">
    <property type="entry name" value="FAD-bd_PCMH-like_sf"/>
</dbReference>
<dbReference type="GO" id="GO:0071949">
    <property type="term" value="F:FAD binding"/>
    <property type="evidence" value="ECO:0007669"/>
    <property type="project" value="InterPro"/>
</dbReference>
<dbReference type="Gene3D" id="3.30.70.2520">
    <property type="match status" value="1"/>
</dbReference>
<dbReference type="Gene3D" id="1.10.45.10">
    <property type="entry name" value="Vanillyl-alcohol Oxidase, Chain A, domain 4"/>
    <property type="match status" value="1"/>
</dbReference>
<dbReference type="GO" id="GO:0080049">
    <property type="term" value="F:L-gulono-1,4-lactone dehydrogenase activity"/>
    <property type="evidence" value="ECO:0007669"/>
    <property type="project" value="TreeGrafter"/>
</dbReference>
<dbReference type="InterPro" id="IPR016166">
    <property type="entry name" value="FAD-bd_PCMH"/>
</dbReference>
<protein>
    <recommendedName>
        <fullName evidence="2">FAD-binding PCMH-type domain-containing protein</fullName>
    </recommendedName>
</protein>
<dbReference type="SUPFAM" id="SSF56176">
    <property type="entry name" value="FAD-binding/transporter-associated domain-like"/>
    <property type="match status" value="1"/>
</dbReference>
<feature type="domain" description="FAD-binding PCMH-type" evidence="2">
    <location>
        <begin position="8"/>
        <end position="174"/>
    </location>
</feature>
<dbReference type="GO" id="GO:0003885">
    <property type="term" value="F:D-arabinono-1,4-lactone oxidase activity"/>
    <property type="evidence" value="ECO:0007669"/>
    <property type="project" value="InterPro"/>
</dbReference>
<dbReference type="InterPro" id="IPR010031">
    <property type="entry name" value="FAD_lactone_oxidase-like"/>
</dbReference>
<keyword evidence="1" id="KW-0560">Oxidoreductase</keyword>
<dbReference type="GO" id="GO:0016020">
    <property type="term" value="C:membrane"/>
    <property type="evidence" value="ECO:0007669"/>
    <property type="project" value="InterPro"/>
</dbReference>
<dbReference type="EMBL" id="CADCUJ010000026">
    <property type="protein sequence ID" value="CAA9337343.1"/>
    <property type="molecule type" value="Genomic_DNA"/>
</dbReference>
<dbReference type="Gene3D" id="3.30.70.2530">
    <property type="match status" value="1"/>
</dbReference>
<dbReference type="PANTHER" id="PTHR43762">
    <property type="entry name" value="L-GULONOLACTONE OXIDASE"/>
    <property type="match status" value="1"/>
</dbReference>
<dbReference type="Gene3D" id="3.30.43.10">
    <property type="entry name" value="Uridine Diphospho-n-acetylenolpyruvylglucosamine Reductase, domain 2"/>
    <property type="match status" value="1"/>
</dbReference>